<dbReference type="Gene3D" id="3.40.33.10">
    <property type="entry name" value="CAP"/>
    <property type="match status" value="1"/>
</dbReference>
<reference evidence="3 4" key="1">
    <citation type="submission" date="2015-12" db="EMBL/GenBank/DDBJ databases">
        <title>The genome of Folsomia candida.</title>
        <authorList>
            <person name="Faddeeva A."/>
            <person name="Derks M.F."/>
            <person name="Anvar Y."/>
            <person name="Smit S."/>
            <person name="Van Straalen N."/>
            <person name="Roelofs D."/>
        </authorList>
    </citation>
    <scope>NUCLEOTIDE SEQUENCE [LARGE SCALE GENOMIC DNA]</scope>
    <source>
        <strain evidence="3 4">VU population</strain>
        <tissue evidence="3">Whole body</tissue>
    </source>
</reference>
<protein>
    <submittedName>
        <fullName evidence="3">Golgi-associated plant pathogenesis-related protein 1</fullName>
    </submittedName>
</protein>
<evidence type="ECO:0000259" key="2">
    <source>
        <dbReference type="Pfam" id="PF00188"/>
    </source>
</evidence>
<keyword evidence="1" id="KW-0732">Signal</keyword>
<evidence type="ECO:0000313" key="4">
    <source>
        <dbReference type="Proteomes" id="UP000198287"/>
    </source>
</evidence>
<gene>
    <name evidence="3" type="ORF">Fcan01_06026</name>
</gene>
<comment type="caution">
    <text evidence="3">The sequence shown here is derived from an EMBL/GenBank/DDBJ whole genome shotgun (WGS) entry which is preliminary data.</text>
</comment>
<name>A0A226ETT7_FOLCA</name>
<keyword evidence="4" id="KW-1185">Reference proteome</keyword>
<feature type="domain" description="SCP" evidence="2">
    <location>
        <begin position="47"/>
        <end position="160"/>
    </location>
</feature>
<accession>A0A226ETT7</accession>
<dbReference type="InterPro" id="IPR035940">
    <property type="entry name" value="CAP_sf"/>
</dbReference>
<feature type="signal peptide" evidence="1">
    <location>
        <begin position="1"/>
        <end position="24"/>
    </location>
</feature>
<dbReference type="SUPFAM" id="SSF55797">
    <property type="entry name" value="PR-1-like"/>
    <property type="match status" value="1"/>
</dbReference>
<organism evidence="3 4">
    <name type="scientific">Folsomia candida</name>
    <name type="common">Springtail</name>
    <dbReference type="NCBI Taxonomy" id="158441"/>
    <lineage>
        <taxon>Eukaryota</taxon>
        <taxon>Metazoa</taxon>
        <taxon>Ecdysozoa</taxon>
        <taxon>Arthropoda</taxon>
        <taxon>Hexapoda</taxon>
        <taxon>Collembola</taxon>
        <taxon>Entomobryomorpha</taxon>
        <taxon>Isotomoidea</taxon>
        <taxon>Isotomidae</taxon>
        <taxon>Proisotominae</taxon>
        <taxon>Folsomia</taxon>
    </lineage>
</organism>
<proteinExistence type="predicted"/>
<evidence type="ECO:0000256" key="1">
    <source>
        <dbReference type="SAM" id="SignalP"/>
    </source>
</evidence>
<evidence type="ECO:0000313" key="3">
    <source>
        <dbReference type="EMBL" id="OXA61023.1"/>
    </source>
</evidence>
<feature type="chain" id="PRO_5012804867" evidence="1">
    <location>
        <begin position="25"/>
        <end position="166"/>
    </location>
</feature>
<dbReference type="Pfam" id="PF00188">
    <property type="entry name" value="CAP"/>
    <property type="match status" value="1"/>
</dbReference>
<sequence>MRHLTLTLVVVIVVLFTKDANSSAAIILEVFDENVFVPKNGFREQGLRLHNHYRSLNKVSPLKLDHELNKLAHAHAEKLASWNNLTASETGFDENLWSHRGELLPLAKDLEYAIRCWYTGSTTPGRVQASVDHFVLRSDSVTSVGFGVGTSEHNGEGYSVVVALYQ</sequence>
<dbReference type="AlphaFoldDB" id="A0A226ETT7"/>
<dbReference type="EMBL" id="LNIX01000002">
    <property type="protein sequence ID" value="OXA61023.1"/>
    <property type="molecule type" value="Genomic_DNA"/>
</dbReference>
<dbReference type="InterPro" id="IPR014044">
    <property type="entry name" value="CAP_dom"/>
</dbReference>
<dbReference type="Proteomes" id="UP000198287">
    <property type="component" value="Unassembled WGS sequence"/>
</dbReference>